<sequence>MYDFPEVHTSTMQIVDALAMALSAIGLEAHAEVPIASVHADLIRHWLSVGMLLSQSCGLPFIEELHSSVNVVGTPLWTDVSDDRGRYRTVIVVPESLGVTSIDQAHGLRPVVSNTQSLSGWCSLGVALAHAANNSASATPYVQSGSHATSLQMLEDGDADIASIDSATYRLLSRHRPALVKNVRVIGYGPSVPATPIIVSKSCSVDAEALYRIISGVFDRPDLQAPLADIGISGFVRLANSDYDGVMDLVKTAEVVLPRR</sequence>
<gene>
    <name evidence="1" type="ORF">UFOPK3879_00984</name>
</gene>
<dbReference type="PANTHER" id="PTHR35841:SF1">
    <property type="entry name" value="PHOSPHONATES-BINDING PERIPLASMIC PROTEIN"/>
    <property type="match status" value="1"/>
</dbReference>
<dbReference type="PANTHER" id="PTHR35841">
    <property type="entry name" value="PHOSPHONATES-BINDING PERIPLASMIC PROTEIN"/>
    <property type="match status" value="1"/>
</dbReference>
<accession>A0A6J7LGV2</accession>
<organism evidence="1">
    <name type="scientific">freshwater metagenome</name>
    <dbReference type="NCBI Taxonomy" id="449393"/>
    <lineage>
        <taxon>unclassified sequences</taxon>
        <taxon>metagenomes</taxon>
        <taxon>ecological metagenomes</taxon>
    </lineage>
</organism>
<reference evidence="1" key="1">
    <citation type="submission" date="2020-05" db="EMBL/GenBank/DDBJ databases">
        <authorList>
            <person name="Chiriac C."/>
            <person name="Salcher M."/>
            <person name="Ghai R."/>
            <person name="Kavagutti S V."/>
        </authorList>
    </citation>
    <scope>NUCLEOTIDE SEQUENCE</scope>
</reference>
<proteinExistence type="predicted"/>
<dbReference type="Pfam" id="PF12974">
    <property type="entry name" value="Phosphonate-bd"/>
    <property type="match status" value="1"/>
</dbReference>
<dbReference type="SUPFAM" id="SSF53850">
    <property type="entry name" value="Periplasmic binding protein-like II"/>
    <property type="match status" value="1"/>
</dbReference>
<protein>
    <submittedName>
        <fullName evidence="1">Unannotated protein</fullName>
    </submittedName>
</protein>
<name>A0A6J7LGV2_9ZZZZ</name>
<dbReference type="AlphaFoldDB" id="A0A6J7LGV2"/>
<dbReference type="EMBL" id="CAFBNR010000046">
    <property type="protein sequence ID" value="CAB4964934.1"/>
    <property type="molecule type" value="Genomic_DNA"/>
</dbReference>
<evidence type="ECO:0000313" key="1">
    <source>
        <dbReference type="EMBL" id="CAB4964934.1"/>
    </source>
</evidence>
<dbReference type="Gene3D" id="3.40.190.10">
    <property type="entry name" value="Periplasmic binding protein-like II"/>
    <property type="match status" value="1"/>
</dbReference>